<sequence length="845" mass="95345">MAMEFGAENATRLMWRSQPELLINEESLVDVITKLRGQVQALEKNELLSGTALPPWLLKALTDVANNVDAVVECQALHEQVSALQKEVLELRHELLSEIKRRDAVVQARNAKHESTVQSQLDKLNESLRACVTRNDLISAEQRIAQQMKLDRQRVMEDVESRSNKIVDDLLASRADQEDINSANAETLQHLTRKQIRLEDQVVELMRKFTDGQQNINDMRGILSDAVAKVDANSATIDEFQLKVRSFEETQETVRQMTEDMKKANEANEAMRAALEEKLIEKIGESAAMYEVLHTGCNKDIKNQVSLDDLMLDAQDSIVEKVKIKIQTKIMNNKNIGEQFDKSTLDRRELYLETLANMIEASMKRRTLLSEEDGDAAAGEDLQGWGGEDKAMAKSISLPALRSRDVQMEEVETLHPLQLKLEDAEEIIAGLTESSNPAAVIQALQTIIAYDGSDASLEVVQRTKEHAIYKLSQLYIQYGREKELATLLQSLRPFFLTIPKAKTGKIIRTVIDMVSKVKVLDTDKALQLQADLCLDSIEWCKLEKHMFLRQRVEARLAVIYFQQQKYQPALDLVTTLVREIKKLDDKQLLVEIHLVESKLHHALRNIPKAKAALTAARSISNAIYVVPKTQSQIDQMSGILHAEEHDYKTGYSYFFEAFETLANLEDKEALSCLKYMLLCKIANGGASEVNSIINGKQAIKYIGIDTEALQAVAKAHEKRSLELFEAATQKYSAQLVDDPLIKSHLGKLYEQLLESNLIKIIQPFSCVEIAHVAKLINLPLQQIELKLSQMILDHKFHGILDQGKGQLIVYDSPQEDNTYKSGLGVIENVGHIVDSLFRRAEKLHA</sequence>
<dbReference type="InterPro" id="IPR011990">
    <property type="entry name" value="TPR-like_helical_dom_sf"/>
</dbReference>
<feature type="coiled-coil region" evidence="4">
    <location>
        <begin position="247"/>
        <end position="281"/>
    </location>
</feature>
<keyword evidence="4" id="KW-0175">Coiled coil</keyword>
<dbReference type="Proteomes" id="UP001209570">
    <property type="component" value="Unassembled WGS sequence"/>
</dbReference>
<evidence type="ECO:0000256" key="4">
    <source>
        <dbReference type="SAM" id="Coils"/>
    </source>
</evidence>
<evidence type="ECO:0000259" key="5">
    <source>
        <dbReference type="PROSITE" id="PS50250"/>
    </source>
</evidence>
<evidence type="ECO:0000256" key="1">
    <source>
        <dbReference type="ARBA" id="ARBA00007454"/>
    </source>
</evidence>
<organism evidence="6 7">
    <name type="scientific">Pythium insidiosum</name>
    <name type="common">Pythiosis disease agent</name>
    <dbReference type="NCBI Taxonomy" id="114742"/>
    <lineage>
        <taxon>Eukaryota</taxon>
        <taxon>Sar</taxon>
        <taxon>Stramenopiles</taxon>
        <taxon>Oomycota</taxon>
        <taxon>Peronosporomycetes</taxon>
        <taxon>Pythiales</taxon>
        <taxon>Pythiaceae</taxon>
        <taxon>Pythium</taxon>
    </lineage>
</organism>
<keyword evidence="2" id="KW-0647">Proteasome</keyword>
<evidence type="ECO:0000256" key="2">
    <source>
        <dbReference type="ARBA" id="ARBA00022942"/>
    </source>
</evidence>
<name>A0AAD5LET7_PYTIN</name>
<proteinExistence type="inferred from homology"/>
<dbReference type="PANTHER" id="PTHR10678">
    <property type="entry name" value="26S PROTEASOME NON-ATPASE REGULATORY SUBUNIT 11/COP9 SIGNALOSOME COMPLEX SUBUNIT 2"/>
    <property type="match status" value="1"/>
</dbReference>
<dbReference type="EMBL" id="JAKCXM010000209">
    <property type="protein sequence ID" value="KAJ0398627.1"/>
    <property type="molecule type" value="Genomic_DNA"/>
</dbReference>
<dbReference type="AlphaFoldDB" id="A0AAD5LET7"/>
<reference evidence="6" key="1">
    <citation type="submission" date="2021-12" db="EMBL/GenBank/DDBJ databases">
        <title>Prjna785345.</title>
        <authorList>
            <person name="Rujirawat T."/>
            <person name="Krajaejun T."/>
        </authorList>
    </citation>
    <scope>NUCLEOTIDE SEQUENCE</scope>
    <source>
        <strain evidence="6">Pi057C3</strain>
    </source>
</reference>
<gene>
    <name evidence="6" type="ORF">P43SY_007485</name>
</gene>
<dbReference type="Pfam" id="PF18055">
    <property type="entry name" value="RPN6_N"/>
    <property type="match status" value="1"/>
</dbReference>
<dbReference type="SMART" id="SM00753">
    <property type="entry name" value="PAM"/>
    <property type="match status" value="1"/>
</dbReference>
<dbReference type="InterPro" id="IPR040773">
    <property type="entry name" value="Rpn6_N"/>
</dbReference>
<comment type="subunit">
    <text evidence="3">Component of the lid subcomplex of the 19S proteasome regulatory particle complex (also named PA700 complex). The 26S proteasome consists of a 20S proteasome core and two 19S regulatory subunits.</text>
</comment>
<dbReference type="Pfam" id="PF01399">
    <property type="entry name" value="PCI"/>
    <property type="match status" value="1"/>
</dbReference>
<accession>A0AAD5LET7</accession>
<evidence type="ECO:0000313" key="6">
    <source>
        <dbReference type="EMBL" id="KAJ0398627.1"/>
    </source>
</evidence>
<comment type="caution">
    <text evidence="6">The sequence shown here is derived from an EMBL/GenBank/DDBJ whole genome shotgun (WGS) entry which is preliminary data.</text>
</comment>
<dbReference type="SMART" id="SM00088">
    <property type="entry name" value="PINT"/>
    <property type="match status" value="1"/>
</dbReference>
<evidence type="ECO:0000313" key="7">
    <source>
        <dbReference type="Proteomes" id="UP001209570"/>
    </source>
</evidence>
<dbReference type="InterPro" id="IPR000717">
    <property type="entry name" value="PCI_dom"/>
</dbReference>
<feature type="domain" description="PCI" evidence="5">
    <location>
        <begin position="638"/>
        <end position="814"/>
    </location>
</feature>
<dbReference type="InterPro" id="IPR036390">
    <property type="entry name" value="WH_DNA-bd_sf"/>
</dbReference>
<dbReference type="InterPro" id="IPR040780">
    <property type="entry name" value="Rpn6_C_helix"/>
</dbReference>
<dbReference type="FunFam" id="1.25.40.570:FF:000016">
    <property type="entry name" value="26S proteasome regulatory subunit"/>
    <property type="match status" value="1"/>
</dbReference>
<evidence type="ECO:0000256" key="3">
    <source>
        <dbReference type="ARBA" id="ARBA00062507"/>
    </source>
</evidence>
<dbReference type="Gene3D" id="1.25.40.570">
    <property type="match status" value="1"/>
</dbReference>
<dbReference type="GO" id="GO:0000502">
    <property type="term" value="C:proteasome complex"/>
    <property type="evidence" value="ECO:0007669"/>
    <property type="project" value="UniProtKB-KW"/>
</dbReference>
<keyword evidence="7" id="KW-1185">Reference proteome</keyword>
<dbReference type="SUPFAM" id="SSF46785">
    <property type="entry name" value="Winged helix' DNA-binding domain"/>
    <property type="match status" value="1"/>
</dbReference>
<dbReference type="InterPro" id="IPR050871">
    <property type="entry name" value="26S_Proteasome/COP9_Components"/>
</dbReference>
<dbReference type="SUPFAM" id="SSF48452">
    <property type="entry name" value="TPR-like"/>
    <property type="match status" value="1"/>
</dbReference>
<protein>
    <recommendedName>
        <fullName evidence="5">PCI domain-containing protein</fullName>
    </recommendedName>
</protein>
<comment type="similarity">
    <text evidence="1">Belongs to the proteasome subunit S9 family.</text>
</comment>
<dbReference type="PROSITE" id="PS50250">
    <property type="entry name" value="PCI"/>
    <property type="match status" value="1"/>
</dbReference>
<dbReference type="Pfam" id="PF18503">
    <property type="entry name" value="RPN6_C_helix"/>
    <property type="match status" value="1"/>
</dbReference>